<dbReference type="InterPro" id="IPR036855">
    <property type="entry name" value="Znf_CCCH_sf"/>
</dbReference>
<feature type="region of interest" description="Disordered" evidence="5">
    <location>
        <begin position="730"/>
        <end position="754"/>
    </location>
</feature>
<feature type="compositionally biased region" description="Polar residues" evidence="5">
    <location>
        <begin position="23"/>
        <end position="82"/>
    </location>
</feature>
<keyword evidence="3 4" id="KW-0862">Zinc</keyword>
<feature type="compositionally biased region" description="Low complexity" evidence="5">
    <location>
        <begin position="924"/>
        <end position="950"/>
    </location>
</feature>
<feature type="compositionally biased region" description="Basic and acidic residues" evidence="5">
    <location>
        <begin position="278"/>
        <end position="296"/>
    </location>
</feature>
<evidence type="ECO:0000256" key="1">
    <source>
        <dbReference type="ARBA" id="ARBA00022723"/>
    </source>
</evidence>
<reference evidence="7 8" key="1">
    <citation type="journal article" date="2020" name="Genomics">
        <title>Complete, high-quality genomes from long-read metagenomic sequencing of two wolf lichen thalli reveals enigmatic genome architecture.</title>
        <authorList>
            <person name="McKenzie S.K."/>
            <person name="Walston R.F."/>
            <person name="Allen J.L."/>
        </authorList>
    </citation>
    <scope>NUCLEOTIDE SEQUENCE [LARGE SCALE GENOMIC DNA]</scope>
    <source>
        <strain evidence="7">WasteWater2</strain>
    </source>
</reference>
<feature type="region of interest" description="Disordered" evidence="5">
    <location>
        <begin position="278"/>
        <end position="359"/>
    </location>
</feature>
<feature type="region of interest" description="Disordered" evidence="5">
    <location>
        <begin position="158"/>
        <end position="184"/>
    </location>
</feature>
<organism evidence="7 8">
    <name type="scientific">Letharia columbiana</name>
    <dbReference type="NCBI Taxonomy" id="112416"/>
    <lineage>
        <taxon>Eukaryota</taxon>
        <taxon>Fungi</taxon>
        <taxon>Dikarya</taxon>
        <taxon>Ascomycota</taxon>
        <taxon>Pezizomycotina</taxon>
        <taxon>Lecanoromycetes</taxon>
        <taxon>OSLEUM clade</taxon>
        <taxon>Lecanoromycetidae</taxon>
        <taxon>Lecanorales</taxon>
        <taxon>Lecanorineae</taxon>
        <taxon>Parmeliaceae</taxon>
        <taxon>Letharia</taxon>
    </lineage>
</organism>
<dbReference type="RefSeq" id="XP_037159880.1">
    <property type="nucleotide sequence ID" value="XM_037313215.1"/>
</dbReference>
<feature type="compositionally biased region" description="Basic and acidic residues" evidence="5">
    <location>
        <begin position="688"/>
        <end position="702"/>
    </location>
</feature>
<feature type="compositionally biased region" description="Polar residues" evidence="5">
    <location>
        <begin position="995"/>
        <end position="1008"/>
    </location>
</feature>
<feature type="domain" description="C3H1-type" evidence="6">
    <location>
        <begin position="1044"/>
        <end position="1069"/>
    </location>
</feature>
<evidence type="ECO:0000313" key="7">
    <source>
        <dbReference type="EMBL" id="KAF6229688.1"/>
    </source>
</evidence>
<dbReference type="GeneID" id="59292977"/>
<evidence type="ECO:0000256" key="3">
    <source>
        <dbReference type="ARBA" id="ARBA00022833"/>
    </source>
</evidence>
<sequence>MDPRQQGQDYGGNNASRAGGNYGFNSGQNDPFNSFVHTDNESAFDSSWNPQAYPAQQQPINGFDHGNQQWQQNPYQSPNSLPMPNYGGQPSDYDQIYSRNPASFSYSGFDPNTSHAFSASPFDSALNYGQMPLNSGTPYDYSAPPAYSQHNETISPQALQNYPFPSTKTEEPRQPQHSQHGSTMPIRRASVTGVPAPNHQEWINLASATPPSTIFLEGLHIRPTQKLSTATKSTHLNGFTFVGSSTLPRSTTKATVPRFKRRKSLRELRRLLELEKGKDPWPRDREPVLKKLKTAETKMFGPRTPAASTHAHNGSVAESMSPSESSESESEDESEYYSESEEVTEPEEPSPLPANRPADPSKAIEYDVIKAVWARKNVGLSGTVIRTALGEYWNIFKTIRDKWKAKTTSLQQAIEKKDQASIKTYERRVVESRRLLESCISLTLKHSHPDIIEKLGENPALLVVFYQFLADRFKDSEYTGSFIASILELMTRCTTIDQSILELTKIEKVLPRLIKRGDDQGKRFAQKVLDNAADVSKQKTADDKSALGQETNGKLLGEGARNSSSNETKNARPIDAKKGEKGVASKTASEARQPSTKVDAKAGAKLPSADVSSTKAKSHTVTAKPSGFFSSLQSASKKPGTSSKLKDSKPSTGSEIKSELASEPPKPTFSFAATMANLNKQAEAAPVKSEETRKPETPEEKQKRLRKEQRRKLRVSFKDDDLVQIREFVHDPDEELGHEDSQVRDVGDSRGEGQMLKMHRDLDLMDEDEDYEPPDEVLPDWVTPKEVDFSVIDPSELARNYTSRGGKAEVKSDERTAQEQREFSTLMVIYTTPSDIPSSPREPSDPFTGDTLMEDSFGTPVEQTKTREAQYLAGENRQAVAAQPPTPDISALFRILSSQQQAPAPQPQPPPAAPAASTGLEAIFAQFANANNQQKTPQMQVPQPVQQPAPGFNLQAALANMTQPSQYGAPQPAPVPDLQAILAGLGSGQPAPLAPQTQGYGYPNSYQNDNDRKRQYEQDDGDYGYGKGKRPRQGVGQGKKPYYGPPRLPCKFFQEGKCRKGDECTFLHE</sequence>
<feature type="compositionally biased region" description="Acidic residues" evidence="5">
    <location>
        <begin position="326"/>
        <end position="348"/>
    </location>
</feature>
<feature type="region of interest" description="Disordered" evidence="5">
    <location>
        <begin position="1"/>
        <end position="89"/>
    </location>
</feature>
<feature type="compositionally biased region" description="Basic residues" evidence="5">
    <location>
        <begin position="703"/>
        <end position="713"/>
    </location>
</feature>
<feature type="compositionally biased region" description="Polar residues" evidence="5">
    <location>
        <begin position="610"/>
        <end position="643"/>
    </location>
</feature>
<feature type="compositionally biased region" description="Pro residues" evidence="5">
    <location>
        <begin position="904"/>
        <end position="913"/>
    </location>
</feature>
<dbReference type="PROSITE" id="PS50103">
    <property type="entry name" value="ZF_C3H1"/>
    <property type="match status" value="1"/>
</dbReference>
<protein>
    <recommendedName>
        <fullName evidence="6">C3H1-type domain-containing protein</fullName>
    </recommendedName>
</protein>
<dbReference type="EMBL" id="JACCJC010000070">
    <property type="protein sequence ID" value="KAF6229688.1"/>
    <property type="molecule type" value="Genomic_DNA"/>
</dbReference>
<feature type="compositionally biased region" description="Polar residues" evidence="5">
    <location>
        <begin position="586"/>
        <end position="596"/>
    </location>
</feature>
<dbReference type="Pfam" id="PF18345">
    <property type="entry name" value="zf_CCCH_4"/>
    <property type="match status" value="1"/>
</dbReference>
<keyword evidence="8" id="KW-1185">Reference proteome</keyword>
<gene>
    <name evidence="7" type="ORF">HO173_011334</name>
</gene>
<keyword evidence="1 4" id="KW-0479">Metal-binding</keyword>
<feature type="zinc finger region" description="C3H1-type" evidence="4">
    <location>
        <begin position="1044"/>
        <end position="1069"/>
    </location>
</feature>
<dbReference type="InterPro" id="IPR000571">
    <property type="entry name" value="Znf_CCCH"/>
</dbReference>
<evidence type="ECO:0000313" key="8">
    <source>
        <dbReference type="Proteomes" id="UP000578531"/>
    </source>
</evidence>
<feature type="compositionally biased region" description="Basic and acidic residues" evidence="5">
    <location>
        <begin position="806"/>
        <end position="822"/>
    </location>
</feature>
<dbReference type="AlphaFoldDB" id="A0A8H6FJH1"/>
<feature type="region of interest" description="Disordered" evidence="5">
    <location>
        <begin position="535"/>
        <end position="713"/>
    </location>
</feature>
<dbReference type="SUPFAM" id="SSF90229">
    <property type="entry name" value="CCCH zinc finger"/>
    <property type="match status" value="1"/>
</dbReference>
<feature type="compositionally biased region" description="Basic and acidic residues" evidence="5">
    <location>
        <begin position="738"/>
        <end position="751"/>
    </location>
</feature>
<dbReference type="Proteomes" id="UP000578531">
    <property type="component" value="Unassembled WGS sequence"/>
</dbReference>
<evidence type="ECO:0000256" key="5">
    <source>
        <dbReference type="SAM" id="MobiDB-lite"/>
    </source>
</evidence>
<name>A0A8H6FJH1_9LECA</name>
<evidence type="ECO:0000259" key="6">
    <source>
        <dbReference type="PROSITE" id="PS50103"/>
    </source>
</evidence>
<feature type="compositionally biased region" description="Polar residues" evidence="5">
    <location>
        <begin position="158"/>
        <end position="167"/>
    </location>
</feature>
<evidence type="ECO:0000256" key="2">
    <source>
        <dbReference type="ARBA" id="ARBA00022771"/>
    </source>
</evidence>
<comment type="caution">
    <text evidence="7">The sequence shown here is derived from an EMBL/GenBank/DDBJ whole genome shotgun (WGS) entry which is preliminary data.</text>
</comment>
<accession>A0A8H6FJH1</accession>
<feature type="compositionally biased region" description="Basic and acidic residues" evidence="5">
    <location>
        <begin position="569"/>
        <end position="583"/>
    </location>
</feature>
<feature type="compositionally biased region" description="Basic and acidic residues" evidence="5">
    <location>
        <begin position="536"/>
        <end position="545"/>
    </location>
</feature>
<feature type="region of interest" description="Disordered" evidence="5">
    <location>
        <begin position="896"/>
        <end position="1046"/>
    </location>
</feature>
<dbReference type="OrthoDB" id="4347at2759"/>
<proteinExistence type="predicted"/>
<feature type="region of interest" description="Disordered" evidence="5">
    <location>
        <begin position="800"/>
        <end position="857"/>
    </location>
</feature>
<dbReference type="GO" id="GO:0008270">
    <property type="term" value="F:zinc ion binding"/>
    <property type="evidence" value="ECO:0007669"/>
    <property type="project" value="UniProtKB-KW"/>
</dbReference>
<feature type="compositionally biased region" description="Polar residues" evidence="5">
    <location>
        <begin position="1"/>
        <end position="16"/>
    </location>
</feature>
<keyword evidence="2 4" id="KW-0863">Zinc-finger</keyword>
<evidence type="ECO:0000256" key="4">
    <source>
        <dbReference type="PROSITE-ProRule" id="PRU00723"/>
    </source>
</evidence>